<dbReference type="InterPro" id="IPR002559">
    <property type="entry name" value="Transposase_11"/>
</dbReference>
<evidence type="ECO:0000259" key="2">
    <source>
        <dbReference type="Pfam" id="PF01609"/>
    </source>
</evidence>
<dbReference type="RefSeq" id="WP_097651647.1">
    <property type="nucleotide sequence ID" value="NZ_SIJK02000016.1"/>
</dbReference>
<gene>
    <name evidence="3" type="ORF">EYB53_010880</name>
</gene>
<feature type="domain" description="Transposase IS4-like" evidence="2">
    <location>
        <begin position="136"/>
        <end position="369"/>
    </location>
</feature>
<comment type="caution">
    <text evidence="3">The sequence shown here is derived from an EMBL/GenBank/DDBJ whole genome shotgun (WGS) entry which is preliminary data.</text>
</comment>
<dbReference type="Pfam" id="PF01609">
    <property type="entry name" value="DDE_Tnp_1"/>
    <property type="match status" value="1"/>
</dbReference>
<name>A0ABS4D9X7_9CHLR</name>
<dbReference type="Gene3D" id="3.90.350.10">
    <property type="entry name" value="Transposase Inhibitor Protein From Tn5, Chain A, domain 1"/>
    <property type="match status" value="1"/>
</dbReference>
<feature type="region of interest" description="Disordered" evidence="1">
    <location>
        <begin position="275"/>
        <end position="294"/>
    </location>
</feature>
<evidence type="ECO:0000313" key="4">
    <source>
        <dbReference type="Proteomes" id="UP001193081"/>
    </source>
</evidence>
<organism evidence="3 4">
    <name type="scientific">Candidatus Chloroploca mongolica</name>
    <dbReference type="NCBI Taxonomy" id="2528176"/>
    <lineage>
        <taxon>Bacteria</taxon>
        <taxon>Bacillati</taxon>
        <taxon>Chloroflexota</taxon>
        <taxon>Chloroflexia</taxon>
        <taxon>Chloroflexales</taxon>
        <taxon>Chloroflexineae</taxon>
        <taxon>Oscillochloridaceae</taxon>
        <taxon>Candidatus Chloroploca</taxon>
    </lineage>
</organism>
<dbReference type="SUPFAM" id="SSF53098">
    <property type="entry name" value="Ribonuclease H-like"/>
    <property type="match status" value="1"/>
</dbReference>
<dbReference type="InterPro" id="IPR012337">
    <property type="entry name" value="RNaseH-like_sf"/>
</dbReference>
<dbReference type="Proteomes" id="UP001193081">
    <property type="component" value="Unassembled WGS sequence"/>
</dbReference>
<dbReference type="PANTHER" id="PTHR33258">
    <property type="entry name" value="TRANSPOSASE INSL FOR INSERTION SEQUENCE ELEMENT IS186A-RELATED"/>
    <property type="match status" value="1"/>
</dbReference>
<dbReference type="PANTHER" id="PTHR33258:SF1">
    <property type="entry name" value="TRANSPOSASE INSL FOR INSERTION SEQUENCE ELEMENT IS186A-RELATED"/>
    <property type="match status" value="1"/>
</dbReference>
<accession>A0ABS4D9X7</accession>
<keyword evidence="4" id="KW-1185">Reference proteome</keyword>
<reference evidence="3 4" key="1">
    <citation type="submission" date="2021-03" db="EMBL/GenBank/DDBJ databases">
        <authorList>
            <person name="Grouzdev D.S."/>
        </authorList>
    </citation>
    <scope>NUCLEOTIDE SEQUENCE [LARGE SCALE GENOMIC DNA]</scope>
    <source>
        <strain evidence="3 4">M50-1</strain>
    </source>
</reference>
<dbReference type="EMBL" id="SIJK02000016">
    <property type="protein sequence ID" value="MBP1466209.1"/>
    <property type="molecule type" value="Genomic_DNA"/>
</dbReference>
<protein>
    <submittedName>
        <fullName evidence="3">Transposase</fullName>
    </submittedName>
</protein>
<feature type="compositionally biased region" description="Basic residues" evidence="1">
    <location>
        <begin position="279"/>
        <end position="294"/>
    </location>
</feature>
<evidence type="ECO:0000313" key="3">
    <source>
        <dbReference type="EMBL" id="MBP1466209.1"/>
    </source>
</evidence>
<proteinExistence type="predicted"/>
<sequence length="457" mass="51470">MVGINITTLPRRFPMSVRSQDTATTPSAQLPAITDDAWAQEIVPQLPAELSAQARTLKAFVRARCLPSALHLLRALLVMALSDYSVRALGTWGVLSDVADMSEAAWRKRMARSSVWLDWLLSALLMVSPVQPLPTTRRVRLIDATRLGEVGGRGDAWRVHWEYDFTAGQLGSVVVTDRSQGEHLGHFVLAEGDIIVADSGYGYRRSINLLHAAKADGVLRFHPRTCPLEDDAGMPWDAIAWLRTPGPATRTWEGWVRVNGERIAVRVVAAPLPPEAAKRAQKQKERRAKGRKRTPAASTKLLAGWLLLLTTLEAQAWPAEAVTRLYRARWQVELVFKRLKQLLRVRPLRCKRRDMAEATVRALLIAWVLQERLAASLREALAGDGQWPVSSWRVCQLSLELMRQEVLGTWTRERVRACLPRLIRFLCNSPRERIQQETQIRTWLASFPGMHVSHEAS</sequence>
<evidence type="ECO:0000256" key="1">
    <source>
        <dbReference type="SAM" id="MobiDB-lite"/>
    </source>
</evidence>